<feature type="compositionally biased region" description="Polar residues" evidence="1">
    <location>
        <begin position="580"/>
        <end position="589"/>
    </location>
</feature>
<feature type="compositionally biased region" description="Basic and acidic residues" evidence="1">
    <location>
        <begin position="434"/>
        <end position="456"/>
    </location>
</feature>
<feature type="compositionally biased region" description="Polar residues" evidence="1">
    <location>
        <begin position="382"/>
        <end position="396"/>
    </location>
</feature>
<protein>
    <submittedName>
        <fullName evidence="2">Uncharacterized protein</fullName>
    </submittedName>
</protein>
<feature type="compositionally biased region" description="Low complexity" evidence="1">
    <location>
        <begin position="535"/>
        <end position="561"/>
    </location>
</feature>
<feature type="compositionally biased region" description="Polar residues" evidence="1">
    <location>
        <begin position="412"/>
        <end position="428"/>
    </location>
</feature>
<proteinExistence type="predicted"/>
<feature type="compositionally biased region" description="Low complexity" evidence="1">
    <location>
        <begin position="569"/>
        <end position="579"/>
    </location>
</feature>
<gene>
    <name evidence="2" type="ORF">Egran_01902</name>
</gene>
<sequence length="727" mass="79789">MGILDIPETGLSLLQGDQPPGNVSPDPASKPTQIFRMNLPQNTLDELVDSLRKDMKARLRLGKTQTLHYGSGSKQFHSCPEKHRSEVYRSSPTKTNGLYFAGVLSHSLEVQKAKEATAATDEALANLEQSLNAFERGKESRKTPLIASIHEMRALGAGDNRSATGKQAARLARMPSSKIDVEKERFFQNAANRSIPGSPALGVTRSPASVPVLTPTSAPASQSKDKTRLEALRVPFIHLLAIRAVSIKYLAQQTHSSPDDCHILARKYGTENRLNREKFDLRDKTYRDLDVWNFPYPSQDDRQEAIENAISAFDRLRISRSDKLWQMLLPKEERGIGKVLSRLDLRSGPIKKAATPRIQVQATEDLGKEGYATGHESDRTNGQRTPNVADTVSSSKPRAAAPKKRSSEKDAATTTTKRPSTKAKNPTLSGRVMKKTERKAAAKPEGKFKSEEYVRDSDEEDAEMADAPTLPSAVKKPEPEKTTLSAKTKGKVTTPPKKESNRGTVANKTPKSESLTHGSKTTPNDTNTTSSKTLPSSSARSSNPNSYRKPSPLSSPPTNTSDFDHTGRSSGQVSSSSSSPLITQVSRQSKASRDPSLAVSLPKPNGVQKPPPVQVSLKRKADLSTPLPSTGRANGQKRPRTASSPSISSSGSASPPLSREMRRQQLREKSQKFKQYYAKYRALHDTLATHPNPAQKDLDRLELQHARLERMKNEIWEEDGRLRGIGS</sequence>
<accession>A0A232M2M5</accession>
<dbReference type="GO" id="GO:0016567">
    <property type="term" value="P:protein ubiquitination"/>
    <property type="evidence" value="ECO:0007669"/>
    <property type="project" value="UniProtKB-UniPathway"/>
</dbReference>
<feature type="region of interest" description="Disordered" evidence="1">
    <location>
        <begin position="352"/>
        <end position="673"/>
    </location>
</feature>
<dbReference type="OrthoDB" id="2587563at2759"/>
<feature type="compositionally biased region" description="Polar residues" evidence="1">
    <location>
        <begin position="502"/>
        <end position="534"/>
    </location>
</feature>
<comment type="caution">
    <text evidence="2">The sequence shown here is derived from an EMBL/GenBank/DDBJ whole genome shotgun (WGS) entry which is preliminary data.</text>
</comment>
<dbReference type="EMBL" id="NPHW01002983">
    <property type="protein sequence ID" value="OXV10337.1"/>
    <property type="molecule type" value="Genomic_DNA"/>
</dbReference>
<organism evidence="2 3">
    <name type="scientific">Elaphomyces granulatus</name>
    <dbReference type="NCBI Taxonomy" id="519963"/>
    <lineage>
        <taxon>Eukaryota</taxon>
        <taxon>Fungi</taxon>
        <taxon>Dikarya</taxon>
        <taxon>Ascomycota</taxon>
        <taxon>Pezizomycotina</taxon>
        <taxon>Eurotiomycetes</taxon>
        <taxon>Eurotiomycetidae</taxon>
        <taxon>Eurotiales</taxon>
        <taxon>Elaphomycetaceae</taxon>
        <taxon>Elaphomyces</taxon>
    </lineage>
</organism>
<keyword evidence="3" id="KW-1185">Reference proteome</keyword>
<evidence type="ECO:0000313" key="3">
    <source>
        <dbReference type="Proteomes" id="UP000243515"/>
    </source>
</evidence>
<evidence type="ECO:0000256" key="1">
    <source>
        <dbReference type="SAM" id="MobiDB-lite"/>
    </source>
</evidence>
<feature type="compositionally biased region" description="Basic and acidic residues" evidence="1">
    <location>
        <begin position="659"/>
        <end position="671"/>
    </location>
</feature>
<feature type="compositionally biased region" description="Low complexity" evidence="1">
    <location>
        <begin position="643"/>
        <end position="658"/>
    </location>
</feature>
<dbReference type="Proteomes" id="UP000243515">
    <property type="component" value="Unassembled WGS sequence"/>
</dbReference>
<evidence type="ECO:0000313" key="2">
    <source>
        <dbReference type="EMBL" id="OXV10337.1"/>
    </source>
</evidence>
<dbReference type="AlphaFoldDB" id="A0A232M2M5"/>
<dbReference type="UniPathway" id="UPA00143"/>
<reference evidence="2 3" key="1">
    <citation type="journal article" date="2015" name="Environ. Microbiol.">
        <title>Metagenome sequence of Elaphomyces granulatus from sporocarp tissue reveals Ascomycota ectomycorrhizal fingerprints of genome expansion and a Proteobacteria-rich microbiome.</title>
        <authorList>
            <person name="Quandt C.A."/>
            <person name="Kohler A."/>
            <person name="Hesse C.N."/>
            <person name="Sharpton T.J."/>
            <person name="Martin F."/>
            <person name="Spatafora J.W."/>
        </authorList>
    </citation>
    <scope>NUCLEOTIDE SEQUENCE [LARGE SCALE GENOMIC DNA]</scope>
    <source>
        <strain evidence="2 3">OSC145934</strain>
    </source>
</reference>
<name>A0A232M2M5_9EURO</name>
<feature type="region of interest" description="Disordered" evidence="1">
    <location>
        <begin position="1"/>
        <end position="30"/>
    </location>
</feature>